<evidence type="ECO:0000313" key="4">
    <source>
        <dbReference type="Proteomes" id="UP000246702"/>
    </source>
</evidence>
<dbReference type="InterPro" id="IPR056009">
    <property type="entry name" value="DUF7587"/>
</dbReference>
<dbReference type="STRING" id="1450535.A0A317VW45"/>
<dbReference type="Pfam" id="PF24494">
    <property type="entry name" value="DUF7587"/>
    <property type="match status" value="1"/>
</dbReference>
<feature type="compositionally biased region" description="Acidic residues" evidence="1">
    <location>
        <begin position="466"/>
        <end position="478"/>
    </location>
</feature>
<feature type="compositionally biased region" description="Polar residues" evidence="1">
    <location>
        <begin position="509"/>
        <end position="530"/>
    </location>
</feature>
<keyword evidence="4" id="KW-1185">Reference proteome</keyword>
<sequence>MGSPIGLSYKIPVPKNRWSWEQRTFLCCLHEYFRRDRKVFKDIFNHVFESQVKECGLVDGISWRALDSQWRELERFSYPEWREVHQASLSGNRRWRPILAQIKRAARDLGLHVVQKYIDENYTPSFRPTPTPPANVRDAQSPSNSVIQSLEGMVARGEQEQPESELIGPTQNNASLCNGGGKVCLWCAQEQATNEEISEQTSSSRTKSSNSVPPLLYRWSNIDSQGVNSKKLFLAGLFADGREYFSPEDISSEEFSQYFLIHAYIEEKPTPFISTFTSMLSPVHRALRGKEGAIISIIDTKKLDTALFSAHDNYRTRNLRIRGYNGGGEWLVWGRIPSAAIICAVKISTIQQLAAQHFEIGKLLQLAKIASHKFNRKKLHEDLARGAGNLDRASGFAIGKFLVSIGLPLKFRKDVSEGLVRSWRVKRTGSWDTFYEGLDAGYGLNSRPFSARSNEAGSPEPVSYESSDEDSVTECGDASDGELEALAASSPCPRGRGQTEDHIYNQTLENTPEQNSHSNPHWSPRKSTGPDSELAFNGIAEPGNDDLFVQPGFDQSAEQMSDWPDEDEAQELLSLTTPSFRPLIELFNPDTGGWVQEQAELRRNLDGQPSSMQSVSFHDMLGIRGMSDIESDILFDIERCSTTSMSRESSEDIIPQHRFAEDRERRRLWLQK</sequence>
<dbReference type="EMBL" id="MSFK01000024">
    <property type="protein sequence ID" value="PWY78533.1"/>
    <property type="molecule type" value="Genomic_DNA"/>
</dbReference>
<dbReference type="Proteomes" id="UP000246702">
    <property type="component" value="Unassembled WGS sequence"/>
</dbReference>
<name>A0A317VW45_9EURO</name>
<reference evidence="3 4" key="1">
    <citation type="submission" date="2016-12" db="EMBL/GenBank/DDBJ databases">
        <title>The genomes of Aspergillus section Nigri reveals drivers in fungal speciation.</title>
        <authorList>
            <consortium name="DOE Joint Genome Institute"/>
            <person name="Vesth T.C."/>
            <person name="Nybo J."/>
            <person name="Theobald S."/>
            <person name="Brandl J."/>
            <person name="Frisvad J.C."/>
            <person name="Nielsen K.F."/>
            <person name="Lyhne E.K."/>
            <person name="Kogle M.E."/>
            <person name="Kuo A."/>
            <person name="Riley R."/>
            <person name="Clum A."/>
            <person name="Nolan M."/>
            <person name="Lipzen A."/>
            <person name="Salamov A."/>
            <person name="Henrissat B."/>
            <person name="Wiebenga A."/>
            <person name="De Vries R.P."/>
            <person name="Grigoriev I.V."/>
            <person name="Mortensen U.H."/>
            <person name="Andersen M.R."/>
            <person name="Baker S.E."/>
        </authorList>
    </citation>
    <scope>NUCLEOTIDE SEQUENCE [LARGE SCALE GENOMIC DNA]</scope>
    <source>
        <strain evidence="3 4">CBS 115572</strain>
    </source>
</reference>
<evidence type="ECO:0000256" key="1">
    <source>
        <dbReference type="SAM" id="MobiDB-lite"/>
    </source>
</evidence>
<dbReference type="AlphaFoldDB" id="A0A317VW45"/>
<organism evidence="3 4">
    <name type="scientific">Aspergillus sclerotioniger CBS 115572</name>
    <dbReference type="NCBI Taxonomy" id="1450535"/>
    <lineage>
        <taxon>Eukaryota</taxon>
        <taxon>Fungi</taxon>
        <taxon>Dikarya</taxon>
        <taxon>Ascomycota</taxon>
        <taxon>Pezizomycotina</taxon>
        <taxon>Eurotiomycetes</taxon>
        <taxon>Eurotiomycetidae</taxon>
        <taxon>Eurotiales</taxon>
        <taxon>Aspergillaceae</taxon>
        <taxon>Aspergillus</taxon>
        <taxon>Aspergillus subgen. Circumdati</taxon>
    </lineage>
</organism>
<comment type="caution">
    <text evidence="3">The sequence shown here is derived from an EMBL/GenBank/DDBJ whole genome shotgun (WGS) entry which is preliminary data.</text>
</comment>
<proteinExistence type="predicted"/>
<feature type="region of interest" description="Disordered" evidence="1">
    <location>
        <begin position="451"/>
        <end position="478"/>
    </location>
</feature>
<accession>A0A317VW45</accession>
<protein>
    <recommendedName>
        <fullName evidence="2">DUF7587 domain-containing protein</fullName>
    </recommendedName>
</protein>
<evidence type="ECO:0000259" key="2">
    <source>
        <dbReference type="Pfam" id="PF24494"/>
    </source>
</evidence>
<feature type="region of interest" description="Disordered" evidence="1">
    <location>
        <begin position="509"/>
        <end position="535"/>
    </location>
</feature>
<dbReference type="RefSeq" id="XP_025464842.1">
    <property type="nucleotide sequence ID" value="XM_025605974.1"/>
</dbReference>
<dbReference type="OrthoDB" id="5397734at2759"/>
<evidence type="ECO:0000313" key="3">
    <source>
        <dbReference type="EMBL" id="PWY78533.1"/>
    </source>
</evidence>
<feature type="domain" description="DUF7587" evidence="2">
    <location>
        <begin position="212"/>
        <end position="349"/>
    </location>
</feature>
<dbReference type="GeneID" id="37108117"/>
<gene>
    <name evidence="3" type="ORF">BO94DRAFT_180611</name>
</gene>